<reference evidence="1" key="2">
    <citation type="journal article" date="2015" name="Data Brief">
        <title>Shoot transcriptome of the giant reed, Arundo donax.</title>
        <authorList>
            <person name="Barrero R.A."/>
            <person name="Guerrero F.D."/>
            <person name="Moolhuijzen P."/>
            <person name="Goolsby J.A."/>
            <person name="Tidwell J."/>
            <person name="Bellgard S.E."/>
            <person name="Bellgard M.I."/>
        </authorList>
    </citation>
    <scope>NUCLEOTIDE SEQUENCE</scope>
    <source>
        <tissue evidence="1">Shoot tissue taken approximately 20 cm above the soil surface</tissue>
    </source>
</reference>
<reference evidence="1" key="1">
    <citation type="submission" date="2014-09" db="EMBL/GenBank/DDBJ databases">
        <authorList>
            <person name="Magalhaes I.L.F."/>
            <person name="Oliveira U."/>
            <person name="Santos F.R."/>
            <person name="Vidigal T.H.D.A."/>
            <person name="Brescovit A.D."/>
            <person name="Santos A.J."/>
        </authorList>
    </citation>
    <scope>NUCLEOTIDE SEQUENCE</scope>
    <source>
        <tissue evidence="1">Shoot tissue taken approximately 20 cm above the soil surface</tissue>
    </source>
</reference>
<evidence type="ECO:0000313" key="1">
    <source>
        <dbReference type="EMBL" id="JAD16266.1"/>
    </source>
</evidence>
<protein>
    <submittedName>
        <fullName evidence="1">Uncharacterized protein</fullName>
    </submittedName>
</protein>
<accession>A0A0A8XR14</accession>
<sequence length="19" mass="2388">MMTRFPGLYERFWSFANFS</sequence>
<proteinExistence type="predicted"/>
<organism evidence="1">
    <name type="scientific">Arundo donax</name>
    <name type="common">Giant reed</name>
    <name type="synonym">Donax arundinaceus</name>
    <dbReference type="NCBI Taxonomy" id="35708"/>
    <lineage>
        <taxon>Eukaryota</taxon>
        <taxon>Viridiplantae</taxon>
        <taxon>Streptophyta</taxon>
        <taxon>Embryophyta</taxon>
        <taxon>Tracheophyta</taxon>
        <taxon>Spermatophyta</taxon>
        <taxon>Magnoliopsida</taxon>
        <taxon>Liliopsida</taxon>
        <taxon>Poales</taxon>
        <taxon>Poaceae</taxon>
        <taxon>PACMAD clade</taxon>
        <taxon>Arundinoideae</taxon>
        <taxon>Arundineae</taxon>
        <taxon>Arundo</taxon>
    </lineage>
</organism>
<dbReference type="EMBL" id="GBRH01281629">
    <property type="protein sequence ID" value="JAD16266.1"/>
    <property type="molecule type" value="Transcribed_RNA"/>
</dbReference>
<dbReference type="AlphaFoldDB" id="A0A0A8XR14"/>
<name>A0A0A8XR14_ARUDO</name>